<dbReference type="PANTHER" id="PTHR43794">
    <property type="entry name" value="AMINOHYDROLASE SSNA-RELATED"/>
    <property type="match status" value="1"/>
</dbReference>
<accession>A0A1H8UE19</accession>
<dbReference type="InterPro" id="IPR032466">
    <property type="entry name" value="Metal_Hydrolase"/>
</dbReference>
<dbReference type="AlphaFoldDB" id="A0A1H8UE19"/>
<dbReference type="InterPro" id="IPR050287">
    <property type="entry name" value="MTA/SAH_deaminase"/>
</dbReference>
<reference evidence="7" key="1">
    <citation type="submission" date="2016-10" db="EMBL/GenBank/DDBJ databases">
        <authorList>
            <person name="Varghese N."/>
            <person name="Submissions S."/>
        </authorList>
    </citation>
    <scope>NUCLEOTIDE SEQUENCE [LARGE SCALE GENOMIC DNA]</scope>
    <source>
        <strain evidence="7">DSM 45413</strain>
    </source>
</reference>
<dbReference type="InterPro" id="IPR054418">
    <property type="entry name" value="MQNX/HUTI_composite_N"/>
</dbReference>
<dbReference type="SUPFAM" id="SSF51338">
    <property type="entry name" value="Composite domain of metallo-dependent hydrolases"/>
    <property type="match status" value="1"/>
</dbReference>
<evidence type="ECO:0000259" key="5">
    <source>
        <dbReference type="Pfam" id="PF22039"/>
    </source>
</evidence>
<keyword evidence="7" id="KW-1185">Reference proteome</keyword>
<dbReference type="SUPFAM" id="SSF51556">
    <property type="entry name" value="Metallo-dependent hydrolases"/>
    <property type="match status" value="1"/>
</dbReference>
<dbReference type="PANTHER" id="PTHR43794:SF11">
    <property type="entry name" value="AMIDOHYDROLASE-RELATED DOMAIN-CONTAINING PROTEIN"/>
    <property type="match status" value="1"/>
</dbReference>
<evidence type="ECO:0000256" key="2">
    <source>
        <dbReference type="ARBA" id="ARBA00022801"/>
    </source>
</evidence>
<dbReference type="InterPro" id="IPR011059">
    <property type="entry name" value="Metal-dep_hydrolase_composite"/>
</dbReference>
<dbReference type="Proteomes" id="UP000198960">
    <property type="component" value="Unassembled WGS sequence"/>
</dbReference>
<evidence type="ECO:0000256" key="1">
    <source>
        <dbReference type="ARBA" id="ARBA00022723"/>
    </source>
</evidence>
<evidence type="ECO:0000256" key="3">
    <source>
        <dbReference type="ARBA" id="ARBA00022833"/>
    </source>
</evidence>
<dbReference type="RefSeq" id="WP_211435650.1">
    <property type="nucleotide sequence ID" value="NZ_FOEE01000008.1"/>
</dbReference>
<evidence type="ECO:0000313" key="7">
    <source>
        <dbReference type="Proteomes" id="UP000198960"/>
    </source>
</evidence>
<organism evidence="6 7">
    <name type="scientific">Trujillonella endophytica</name>
    <dbReference type="NCBI Taxonomy" id="673521"/>
    <lineage>
        <taxon>Bacteria</taxon>
        <taxon>Bacillati</taxon>
        <taxon>Actinomycetota</taxon>
        <taxon>Actinomycetes</taxon>
        <taxon>Geodermatophilales</taxon>
        <taxon>Geodermatophilaceae</taxon>
        <taxon>Trujillonella</taxon>
    </lineage>
</organism>
<dbReference type="Gene3D" id="3.20.20.140">
    <property type="entry name" value="Metal-dependent hydrolases"/>
    <property type="match status" value="1"/>
</dbReference>
<protein>
    <submittedName>
        <fullName evidence="6">Cytosine/adenosine deaminase</fullName>
    </submittedName>
</protein>
<proteinExistence type="predicted"/>
<dbReference type="Pfam" id="PF01979">
    <property type="entry name" value="Amidohydro_1"/>
    <property type="match status" value="1"/>
</dbReference>
<dbReference type="EMBL" id="FOEE01000008">
    <property type="protein sequence ID" value="SEP01469.1"/>
    <property type="molecule type" value="Genomic_DNA"/>
</dbReference>
<dbReference type="Pfam" id="PF22039">
    <property type="entry name" value="HUTI_composite_bact"/>
    <property type="match status" value="1"/>
</dbReference>
<evidence type="ECO:0000259" key="4">
    <source>
        <dbReference type="Pfam" id="PF01979"/>
    </source>
</evidence>
<name>A0A1H8UE19_9ACTN</name>
<keyword evidence="3" id="KW-0862">Zinc</keyword>
<dbReference type="STRING" id="673521.SAMN05660991_02826"/>
<dbReference type="InterPro" id="IPR006680">
    <property type="entry name" value="Amidohydro-rel"/>
</dbReference>
<feature type="domain" description="Amidohydrolase-related" evidence="4">
    <location>
        <begin position="59"/>
        <end position="416"/>
    </location>
</feature>
<dbReference type="GO" id="GO:0046872">
    <property type="term" value="F:metal ion binding"/>
    <property type="evidence" value="ECO:0007669"/>
    <property type="project" value="UniProtKB-KW"/>
</dbReference>
<feature type="domain" description="Aminodeoxyfutalosine deaminase/Imidazolonepropionase-like composite" evidence="5">
    <location>
        <begin position="27"/>
        <end position="50"/>
    </location>
</feature>
<gene>
    <name evidence="6" type="ORF">SAMN05660991_02826</name>
</gene>
<keyword evidence="2" id="KW-0378">Hydrolase</keyword>
<dbReference type="Gene3D" id="2.30.40.10">
    <property type="entry name" value="Urease, subunit C, domain 1"/>
    <property type="match status" value="1"/>
</dbReference>
<dbReference type="GO" id="GO:0016810">
    <property type="term" value="F:hydrolase activity, acting on carbon-nitrogen (but not peptide) bonds"/>
    <property type="evidence" value="ECO:0007669"/>
    <property type="project" value="InterPro"/>
</dbReference>
<keyword evidence="1" id="KW-0479">Metal-binding</keyword>
<evidence type="ECO:0000313" key="6">
    <source>
        <dbReference type="EMBL" id="SEP01469.1"/>
    </source>
</evidence>
<sequence length="466" mass="47537">MTATLLVVDGDLVTMGPDRAVLERTTVAVRDGAIVALGPAAELRAAHPGAAEIDAAGCVVTPGLVDAHQHTTGDPLIRSTIPDDIDSQQAIFDWAVPVHAGHEPGDDEVSATLTAVEALVNGVTTIAEPGTVAHPLSVARGLAAAGIRGRVGTWGWDAPGLPWSAPAAEVLARQEQLLADLPPGGVVGAWVTLVGHDLASDELFAGAAELAERAGTQVTWHLSPSADDGVAYAARSGKRPVTHLADLGVLGPRLVLGHAVHLDDDELAALLETRTAVAVCPAAYMRLGQGYAAASRHAEFLRAGGRLALGCDAHNAGDTPDVLRAAWLLAGISRDTGRGSPPLTAADAFAAATCAGAEALGLGNVVGSIEVGKRADLVVYDGTAPAWTPRGDLALHLVWGAPSGTVRDVVVDGRVVVRAGRVTTVDLPALREEAAGRRTALLRRAGIDPTPSWPVRPAPVPGGAPA</sequence>